<name>F6HA68_VITVI</name>
<gene>
    <name evidence="5" type="ordered locus">VIT_06s0009g01180</name>
</gene>
<feature type="domain" description="RRM" evidence="4">
    <location>
        <begin position="195"/>
        <end position="272"/>
    </location>
</feature>
<dbReference type="PANTHER" id="PTHR10352">
    <property type="entry name" value="EUKARYOTIC TRANSLATION INITIATION FACTOR 3 SUBUNIT G"/>
    <property type="match status" value="1"/>
</dbReference>
<dbReference type="ExpressionAtlas" id="F6HA68">
    <property type="expression patterns" value="baseline and differential"/>
</dbReference>
<dbReference type="SUPFAM" id="SSF54928">
    <property type="entry name" value="RNA-binding domain, RBD"/>
    <property type="match status" value="2"/>
</dbReference>
<dbReference type="STRING" id="29760.F6HA68"/>
<dbReference type="PaxDb" id="29760-VIT_06s0009g01180.t01"/>
<dbReference type="EMBL" id="FN595504">
    <property type="protein sequence ID" value="CCB49172.1"/>
    <property type="molecule type" value="Genomic_DNA"/>
</dbReference>
<evidence type="ECO:0000256" key="3">
    <source>
        <dbReference type="SAM" id="MobiDB-lite"/>
    </source>
</evidence>
<reference evidence="6" key="1">
    <citation type="journal article" date="2007" name="Nature">
        <title>The grapevine genome sequence suggests ancestral hexaploidization in major angiosperm phyla.</title>
        <authorList>
            <consortium name="The French-Italian Public Consortium for Grapevine Genome Characterization."/>
            <person name="Jaillon O."/>
            <person name="Aury J.-M."/>
            <person name="Noel B."/>
            <person name="Policriti A."/>
            <person name="Clepet C."/>
            <person name="Casagrande A."/>
            <person name="Choisne N."/>
            <person name="Aubourg S."/>
            <person name="Vitulo N."/>
            <person name="Jubin C."/>
            <person name="Vezzi A."/>
            <person name="Legeai F."/>
            <person name="Hugueney P."/>
            <person name="Dasilva C."/>
            <person name="Horner D."/>
            <person name="Mica E."/>
            <person name="Jublot D."/>
            <person name="Poulain J."/>
            <person name="Bruyere C."/>
            <person name="Billault A."/>
            <person name="Segurens B."/>
            <person name="Gouyvenoux M."/>
            <person name="Ugarte E."/>
            <person name="Cattonaro F."/>
            <person name="Anthouard V."/>
            <person name="Vico V."/>
            <person name="Del Fabbro C."/>
            <person name="Alaux M."/>
            <person name="Di Gaspero G."/>
            <person name="Dumas V."/>
            <person name="Felice N."/>
            <person name="Paillard S."/>
            <person name="Juman I."/>
            <person name="Moroldo M."/>
            <person name="Scalabrin S."/>
            <person name="Canaguier A."/>
            <person name="Le Clainche I."/>
            <person name="Malacrida G."/>
            <person name="Durand E."/>
            <person name="Pesole G."/>
            <person name="Laucou V."/>
            <person name="Chatelet P."/>
            <person name="Merdinoglu D."/>
            <person name="Delledonne M."/>
            <person name="Pezzotti M."/>
            <person name="Lecharny A."/>
            <person name="Scarpelli C."/>
            <person name="Artiguenave F."/>
            <person name="Pe M.E."/>
            <person name="Valle G."/>
            <person name="Morgante M."/>
            <person name="Caboche M."/>
            <person name="Adam-Blondon A.-F."/>
            <person name="Weissenbach J."/>
            <person name="Quetier F."/>
            <person name="Wincker P."/>
        </authorList>
    </citation>
    <scope>NUCLEOTIDE SEQUENCE [LARGE SCALE GENOMIC DNA]</scope>
    <source>
        <strain evidence="6">cv. Pinot noir / PN40024</strain>
    </source>
</reference>
<dbReference type="Gene3D" id="3.30.70.330">
    <property type="match status" value="2"/>
</dbReference>
<dbReference type="InterPro" id="IPR035979">
    <property type="entry name" value="RBD_domain_sf"/>
</dbReference>
<dbReference type="eggNOG" id="KOG0118">
    <property type="taxonomic scope" value="Eukaryota"/>
</dbReference>
<dbReference type="GO" id="GO:0003723">
    <property type="term" value="F:RNA binding"/>
    <property type="evidence" value="ECO:0007669"/>
    <property type="project" value="UniProtKB-UniRule"/>
</dbReference>
<feature type="compositionally biased region" description="Basic residues" evidence="3">
    <location>
        <begin position="374"/>
        <end position="384"/>
    </location>
</feature>
<evidence type="ECO:0000313" key="5">
    <source>
        <dbReference type="EMBL" id="CCB49172.1"/>
    </source>
</evidence>
<evidence type="ECO:0000313" key="6">
    <source>
        <dbReference type="Proteomes" id="UP000009183"/>
    </source>
</evidence>
<protein>
    <recommendedName>
        <fullName evidence="4">RRM domain-containing protein</fullName>
    </recommendedName>
</protein>
<feature type="compositionally biased region" description="Acidic residues" evidence="3">
    <location>
        <begin position="98"/>
        <end position="134"/>
    </location>
</feature>
<feature type="compositionally biased region" description="Basic and acidic residues" evidence="3">
    <location>
        <begin position="46"/>
        <end position="57"/>
    </location>
</feature>
<sequence length="518" mass="56427">MTLKCIRIYCLFRHALSLKRFSRFSNPSSTRNPNPNFSMAKKRKLRSSEPESSKAPEQEEQPQPTQEEDDQTKFEPIQEDEDQPQHMAEDEPKHEAQGEEEEEEEGEGEEEEEEEGDQEGDVDASNEAVADEVPADANGDGVEEDEGDVEDEEIEKLLEPFSKEQLLALLREAVEKYPDFVDSVRRLADADPAHRKIFVHGLGWDTTAETLTSVFGKYGEIEDCKAVSDKISGKSKGYAFILFKHRSGARKALKQPQKKIGNRMTSCQLASAGPVPAPPPVVPPVSEYTQRKIFVSNVSSEIDPQKLLEFFAKFGEIEEGPLGLDKSTGKPKGFALFVYKSIESSRRALEEPHKIFEGHTLHCQKAIDGPKPNKPFHHHHHQHQPHYPSRKDKSKYSANAAGPGHLMAPSGPSMTLNPGVAPALNPALGQALTALLASQGAGLGLTNLLGGLGGAPVNQAMPPAAHGMQGMQGGYGNQAGNAGRVPKPTNGAGQWRQASAGWGTVYGSLDSSIDASIF</sequence>
<dbReference type="OrthoDB" id="1875751at2759"/>
<dbReference type="Proteomes" id="UP000009183">
    <property type="component" value="Chromosome 6"/>
</dbReference>
<dbReference type="InterPro" id="IPR000504">
    <property type="entry name" value="RRM_dom"/>
</dbReference>
<accession>F6HA68</accession>
<dbReference type="AlphaFoldDB" id="F6HA68"/>
<dbReference type="InterPro" id="IPR012677">
    <property type="entry name" value="Nucleotide-bd_a/b_plait_sf"/>
</dbReference>
<feature type="compositionally biased region" description="Low complexity" evidence="3">
    <location>
        <begin position="23"/>
        <end position="38"/>
    </location>
</feature>
<dbReference type="PROSITE" id="PS50102">
    <property type="entry name" value="RRM"/>
    <property type="match status" value="2"/>
</dbReference>
<keyword evidence="6" id="KW-1185">Reference proteome</keyword>
<feature type="region of interest" description="Disordered" evidence="3">
    <location>
        <begin position="23"/>
        <end position="152"/>
    </location>
</feature>
<proteinExistence type="predicted"/>
<feature type="compositionally biased region" description="Basic and acidic residues" evidence="3">
    <location>
        <begin position="83"/>
        <end position="97"/>
    </location>
</feature>
<evidence type="ECO:0000256" key="1">
    <source>
        <dbReference type="ARBA" id="ARBA00022884"/>
    </source>
</evidence>
<dbReference type="InParanoid" id="F6HA68"/>
<feature type="compositionally biased region" description="Acidic residues" evidence="3">
    <location>
        <begin position="141"/>
        <end position="152"/>
    </location>
</feature>
<keyword evidence="1 2" id="KW-0694">RNA-binding</keyword>
<evidence type="ECO:0000256" key="2">
    <source>
        <dbReference type="PROSITE-ProRule" id="PRU00176"/>
    </source>
</evidence>
<dbReference type="HOGENOM" id="CLU_012062_1_6_1"/>
<feature type="region of interest" description="Disordered" evidence="3">
    <location>
        <begin position="366"/>
        <end position="412"/>
    </location>
</feature>
<organism evidence="5 6">
    <name type="scientific">Vitis vinifera</name>
    <name type="common">Grape</name>
    <dbReference type="NCBI Taxonomy" id="29760"/>
    <lineage>
        <taxon>Eukaryota</taxon>
        <taxon>Viridiplantae</taxon>
        <taxon>Streptophyta</taxon>
        <taxon>Embryophyta</taxon>
        <taxon>Tracheophyta</taxon>
        <taxon>Spermatophyta</taxon>
        <taxon>Magnoliopsida</taxon>
        <taxon>eudicotyledons</taxon>
        <taxon>Gunneridae</taxon>
        <taxon>Pentapetalae</taxon>
        <taxon>rosids</taxon>
        <taxon>Vitales</taxon>
        <taxon>Vitaceae</taxon>
        <taxon>Viteae</taxon>
        <taxon>Vitis</taxon>
    </lineage>
</organism>
<dbReference type="Pfam" id="PF00076">
    <property type="entry name" value="RRM_1"/>
    <property type="match status" value="2"/>
</dbReference>
<evidence type="ECO:0000259" key="4">
    <source>
        <dbReference type="PROSITE" id="PS50102"/>
    </source>
</evidence>
<dbReference type="SMART" id="SM00360">
    <property type="entry name" value="RRM"/>
    <property type="match status" value="2"/>
</dbReference>
<feature type="domain" description="RRM" evidence="4">
    <location>
        <begin position="291"/>
        <end position="368"/>
    </location>
</feature>